<proteinExistence type="predicted"/>
<dbReference type="Proteomes" id="UP001652582">
    <property type="component" value="Chromosome 11"/>
</dbReference>
<dbReference type="RefSeq" id="XP_052740066.1">
    <property type="nucleotide sequence ID" value="XM_052884106.1"/>
</dbReference>
<protein>
    <submittedName>
        <fullName evidence="10">Uncharacterized protein LOC112050509 isoform X1</fullName>
    </submittedName>
</protein>
<evidence type="ECO:0000256" key="7">
    <source>
        <dbReference type="SAM" id="MobiDB-lite"/>
    </source>
</evidence>
<evidence type="ECO:0000313" key="9">
    <source>
        <dbReference type="Proteomes" id="UP001652582"/>
    </source>
</evidence>
<evidence type="ECO:0000259" key="8">
    <source>
        <dbReference type="PROSITE" id="PS50249"/>
    </source>
</evidence>
<keyword evidence="3" id="KW-0479">Metal-binding</keyword>
<comment type="subcellular location">
    <subcellularLocation>
        <location evidence="1">Nucleus</location>
    </subcellularLocation>
</comment>
<dbReference type="Pfam" id="PF14464">
    <property type="entry name" value="Prok-JAB"/>
    <property type="match status" value="1"/>
</dbReference>
<accession>A0ABM3LLY5</accession>
<keyword evidence="9" id="KW-1185">Reference proteome</keyword>
<evidence type="ECO:0000313" key="10">
    <source>
        <dbReference type="RefSeq" id="XP_052740066.1"/>
    </source>
</evidence>
<dbReference type="InterPro" id="IPR037518">
    <property type="entry name" value="MPN"/>
</dbReference>
<feature type="region of interest" description="Disordered" evidence="7">
    <location>
        <begin position="256"/>
        <end position="300"/>
    </location>
</feature>
<evidence type="ECO:0000256" key="2">
    <source>
        <dbReference type="ARBA" id="ARBA00022670"/>
    </source>
</evidence>
<dbReference type="InterPro" id="IPR050242">
    <property type="entry name" value="JAMM_MPN+_peptidase_M67A"/>
</dbReference>
<keyword evidence="4" id="KW-0378">Hydrolase</keyword>
<keyword evidence="6" id="KW-0482">Metalloprotease</keyword>
<dbReference type="InterPro" id="IPR028090">
    <property type="entry name" value="JAB_dom_prok"/>
</dbReference>
<evidence type="ECO:0000256" key="1">
    <source>
        <dbReference type="ARBA" id="ARBA00004123"/>
    </source>
</evidence>
<reference evidence="10" key="1">
    <citation type="submission" date="2025-08" db="UniProtKB">
        <authorList>
            <consortium name="RefSeq"/>
        </authorList>
    </citation>
    <scope>IDENTIFICATION</scope>
</reference>
<dbReference type="InterPro" id="IPR009057">
    <property type="entry name" value="Homeodomain-like_sf"/>
</dbReference>
<name>A0ABM3LLY5_BICAN</name>
<dbReference type="PANTHER" id="PTHR10410">
    <property type="entry name" value="EUKARYOTIC TRANSLATION INITIATION FACTOR 3 -RELATED"/>
    <property type="match status" value="1"/>
</dbReference>
<sequence length="674" mass="75107">MADEDEIDVLGEFSFNSCFAQNNQGIPSCSDREDTVHPQWLQDATANNWYDTQNIARNRLKEGPSRRVSGTNATNRHNSTLHTTVWSQAERDILKKEMAKYGRNVSKISQTLKTKTGPEILALIEAEHGIQLDTPAQGLRPDKYESIEDTPTVVQEEIVTDNTVNDVISMVTTASPTVRVIKQPLKKKTKFKFNVSNVLDKNKSKYGYTPTNLIVNPSEIFYEDDLAVGSTELVKSEKDTSSSLALQQKEKIKAMKKIGNHRRKVSRNYDKANRNKSNNNKKSPQGRPRKDSSLSLSDDSVKSPKLQILLGSGQALPVSEGEQVIKIEKKKDSECESDIEVDIDSDNERSLKKTPEKHETAVDAPVVVPPRKFEPMPKRNRKIPLDGGGGYTIMHTAAGDLYSVGREPRKERAPRPPPVQLIQCRLYSDDKPPPCEVHLHVSALISMDVHAHSSRAEVMGLLGGDWCAPRLLVRRYRPARAAAAATHCDMDPVSQASAAEWLRARGLAVCGWHHSHPRFPAAPSAQDLRTQRAMQRALRWPLPFLALITSQHWPSRAVPSVSRLRCFRVEEPESGEAGVEAGAEAEAAGYQLRVRLEPDVSRASLPQLLRELRALLAERGELSVNVAEDVCPQAGLTYLEKCILSIRHHMHSAGYEHDAPLVELLVRGVRDVVR</sequence>
<dbReference type="GeneID" id="112050509"/>
<gene>
    <name evidence="10" type="primary">LOC112050509</name>
</gene>
<dbReference type="PROSITE" id="PS50249">
    <property type="entry name" value="MPN"/>
    <property type="match status" value="1"/>
</dbReference>
<organism evidence="9 10">
    <name type="scientific">Bicyclus anynana</name>
    <name type="common">Squinting bush brown butterfly</name>
    <dbReference type="NCBI Taxonomy" id="110368"/>
    <lineage>
        <taxon>Eukaryota</taxon>
        <taxon>Metazoa</taxon>
        <taxon>Ecdysozoa</taxon>
        <taxon>Arthropoda</taxon>
        <taxon>Hexapoda</taxon>
        <taxon>Insecta</taxon>
        <taxon>Pterygota</taxon>
        <taxon>Neoptera</taxon>
        <taxon>Endopterygota</taxon>
        <taxon>Lepidoptera</taxon>
        <taxon>Glossata</taxon>
        <taxon>Ditrysia</taxon>
        <taxon>Papilionoidea</taxon>
        <taxon>Nymphalidae</taxon>
        <taxon>Satyrinae</taxon>
        <taxon>Satyrini</taxon>
        <taxon>Mycalesina</taxon>
        <taxon>Bicyclus</taxon>
    </lineage>
</organism>
<dbReference type="Gene3D" id="3.40.140.10">
    <property type="entry name" value="Cytidine Deaminase, domain 2"/>
    <property type="match status" value="1"/>
</dbReference>
<dbReference type="SUPFAM" id="SSF46689">
    <property type="entry name" value="Homeodomain-like"/>
    <property type="match status" value="1"/>
</dbReference>
<keyword evidence="5" id="KW-0862">Zinc</keyword>
<dbReference type="SUPFAM" id="SSF102712">
    <property type="entry name" value="JAB1/MPN domain"/>
    <property type="match status" value="1"/>
</dbReference>
<feature type="domain" description="MPN" evidence="8">
    <location>
        <begin position="437"/>
        <end position="575"/>
    </location>
</feature>
<feature type="compositionally biased region" description="Basic residues" evidence="7">
    <location>
        <begin position="256"/>
        <end position="266"/>
    </location>
</feature>
<keyword evidence="2" id="KW-0645">Protease</keyword>
<evidence type="ECO:0000256" key="3">
    <source>
        <dbReference type="ARBA" id="ARBA00022723"/>
    </source>
</evidence>
<evidence type="ECO:0000256" key="6">
    <source>
        <dbReference type="ARBA" id="ARBA00023049"/>
    </source>
</evidence>
<feature type="region of interest" description="Disordered" evidence="7">
    <location>
        <begin position="370"/>
        <end position="389"/>
    </location>
</feature>
<evidence type="ECO:0000256" key="4">
    <source>
        <dbReference type="ARBA" id="ARBA00022801"/>
    </source>
</evidence>
<evidence type="ECO:0000256" key="5">
    <source>
        <dbReference type="ARBA" id="ARBA00022833"/>
    </source>
</evidence>
<dbReference type="Gene3D" id="1.20.58.1880">
    <property type="match status" value="1"/>
</dbReference>